<comment type="caution">
    <text evidence="2">The sequence shown here is derived from an EMBL/GenBank/DDBJ whole genome shotgun (WGS) entry which is preliminary data.</text>
</comment>
<feature type="compositionally biased region" description="Low complexity" evidence="1">
    <location>
        <begin position="100"/>
        <end position="113"/>
    </location>
</feature>
<evidence type="ECO:0000256" key="1">
    <source>
        <dbReference type="SAM" id="MobiDB-lite"/>
    </source>
</evidence>
<evidence type="ECO:0000313" key="3">
    <source>
        <dbReference type="Proteomes" id="UP000606786"/>
    </source>
</evidence>
<dbReference type="OrthoDB" id="691673at2759"/>
<evidence type="ECO:0000313" key="2">
    <source>
        <dbReference type="EMBL" id="CAD7003320.1"/>
    </source>
</evidence>
<reference evidence="2" key="1">
    <citation type="submission" date="2020-11" db="EMBL/GenBank/DDBJ databases">
        <authorList>
            <person name="Whitehead M."/>
        </authorList>
    </citation>
    <scope>NUCLEOTIDE SEQUENCE</scope>
    <source>
        <strain evidence="2">EGII</strain>
    </source>
</reference>
<keyword evidence="3" id="KW-1185">Reference proteome</keyword>
<name>A0A811UWL2_CERCA</name>
<sequence>MAVELAQSGIVVIGIEVKFKMQNLMTKYNCFSCEPVYEEMGPPETSPPTWPLFEKNAKIVGGHRSMNVEGVVEKNFSLDTQVPPMSPIAISPAFSPQGFSKSEQQSTSRSSRQ</sequence>
<dbReference type="AlphaFoldDB" id="A0A811UWL2"/>
<dbReference type="Proteomes" id="UP000606786">
    <property type="component" value="Unassembled WGS sequence"/>
</dbReference>
<protein>
    <submittedName>
        <fullName evidence="2">(Mediterranean fruit fly) hypothetical protein</fullName>
    </submittedName>
</protein>
<gene>
    <name evidence="2" type="ORF">CCAP1982_LOCUS11781</name>
</gene>
<dbReference type="EMBL" id="CAJHJT010000034">
    <property type="protein sequence ID" value="CAD7003320.1"/>
    <property type="molecule type" value="Genomic_DNA"/>
</dbReference>
<proteinExistence type="predicted"/>
<organism evidence="2 3">
    <name type="scientific">Ceratitis capitata</name>
    <name type="common">Mediterranean fruit fly</name>
    <name type="synonym">Tephritis capitata</name>
    <dbReference type="NCBI Taxonomy" id="7213"/>
    <lineage>
        <taxon>Eukaryota</taxon>
        <taxon>Metazoa</taxon>
        <taxon>Ecdysozoa</taxon>
        <taxon>Arthropoda</taxon>
        <taxon>Hexapoda</taxon>
        <taxon>Insecta</taxon>
        <taxon>Pterygota</taxon>
        <taxon>Neoptera</taxon>
        <taxon>Endopterygota</taxon>
        <taxon>Diptera</taxon>
        <taxon>Brachycera</taxon>
        <taxon>Muscomorpha</taxon>
        <taxon>Tephritoidea</taxon>
        <taxon>Tephritidae</taxon>
        <taxon>Ceratitis</taxon>
        <taxon>Ceratitis</taxon>
    </lineage>
</organism>
<feature type="region of interest" description="Disordered" evidence="1">
    <location>
        <begin position="87"/>
        <end position="113"/>
    </location>
</feature>
<accession>A0A811UWL2</accession>